<dbReference type="EMBL" id="PXNP01000101">
    <property type="protein sequence ID" value="PSF05470.1"/>
    <property type="molecule type" value="Genomic_DNA"/>
</dbReference>
<gene>
    <name evidence="1" type="ORF">C7H09_14680</name>
</gene>
<dbReference type="SUPFAM" id="SSF118001">
    <property type="entry name" value="YehU-like"/>
    <property type="match status" value="1"/>
</dbReference>
<dbReference type="AlphaFoldDB" id="A0A2T1K5Z2"/>
<dbReference type="Proteomes" id="UP000239866">
    <property type="component" value="Unassembled WGS sequence"/>
</dbReference>
<organism evidence="1 2">
    <name type="scientific">Marinobacter fuscus</name>
    <dbReference type="NCBI Taxonomy" id="2109942"/>
    <lineage>
        <taxon>Bacteria</taxon>
        <taxon>Pseudomonadati</taxon>
        <taxon>Pseudomonadota</taxon>
        <taxon>Gammaproteobacteria</taxon>
        <taxon>Pseudomonadales</taxon>
        <taxon>Marinobacteraceae</taxon>
        <taxon>Marinobacter</taxon>
    </lineage>
</organism>
<evidence type="ECO:0008006" key="3">
    <source>
        <dbReference type="Google" id="ProtNLM"/>
    </source>
</evidence>
<accession>A0A2T1K5Z2</accession>
<sequence>MRTDDVSAPESDPREEKFVVDASLLTADQLEGLAEEYCTRYHGLNDIENPLEERTRVLDAVRRGDLVVWFDPVENTAGLGAPSGSGA</sequence>
<dbReference type="Gene3D" id="1.10.10.610">
    <property type="entry name" value="YehU-like"/>
    <property type="match status" value="1"/>
</dbReference>
<name>A0A2T1K5Z2_9GAMM</name>
<comment type="caution">
    <text evidence="1">The sequence shown here is derived from an EMBL/GenBank/DDBJ whole genome shotgun (WGS) entry which is preliminary data.</text>
</comment>
<dbReference type="OrthoDB" id="6369268at2"/>
<dbReference type="InterPro" id="IPR036685">
    <property type="entry name" value="YehU-like_sf"/>
</dbReference>
<evidence type="ECO:0000313" key="2">
    <source>
        <dbReference type="Proteomes" id="UP000239866"/>
    </source>
</evidence>
<keyword evidence="2" id="KW-1185">Reference proteome</keyword>
<protein>
    <recommendedName>
        <fullName evidence="3">YheU family protein</fullName>
    </recommendedName>
</protein>
<reference evidence="1 2" key="1">
    <citation type="submission" date="2018-03" db="EMBL/GenBank/DDBJ databases">
        <title>Marinobacter brunus sp. nov., a marine bacterium of Gamma-proteobacteria isolated from the surface seawater of the South China Sea.</title>
        <authorList>
            <person name="Cheng H."/>
            <person name="Wu Y.-H."/>
            <person name="Xamxidin M."/>
            <person name="Xu X.-W."/>
        </authorList>
    </citation>
    <scope>NUCLEOTIDE SEQUENCE [LARGE SCALE GENOMIC DNA]</scope>
    <source>
        <strain evidence="1 2">NH169-3</strain>
    </source>
</reference>
<dbReference type="RefSeq" id="WP_106763977.1">
    <property type="nucleotide sequence ID" value="NZ_PXNP01000101.1"/>
</dbReference>
<proteinExistence type="predicted"/>
<evidence type="ECO:0000313" key="1">
    <source>
        <dbReference type="EMBL" id="PSF05470.1"/>
    </source>
</evidence>